<reference evidence="1" key="1">
    <citation type="submission" date="2021-05" db="EMBL/GenBank/DDBJ databases">
        <authorList>
            <person name="Alioto T."/>
            <person name="Alioto T."/>
            <person name="Gomez Garrido J."/>
        </authorList>
    </citation>
    <scope>NUCLEOTIDE SEQUENCE</scope>
</reference>
<accession>A0A8D8I902</accession>
<evidence type="ECO:0000313" key="1">
    <source>
        <dbReference type="EMBL" id="CAG6547572.1"/>
    </source>
</evidence>
<protein>
    <submittedName>
        <fullName evidence="1">(northern house mosquito) hypothetical protein</fullName>
    </submittedName>
</protein>
<organism evidence="1">
    <name type="scientific">Culex pipiens</name>
    <name type="common">House mosquito</name>
    <dbReference type="NCBI Taxonomy" id="7175"/>
    <lineage>
        <taxon>Eukaryota</taxon>
        <taxon>Metazoa</taxon>
        <taxon>Ecdysozoa</taxon>
        <taxon>Arthropoda</taxon>
        <taxon>Hexapoda</taxon>
        <taxon>Insecta</taxon>
        <taxon>Pterygota</taxon>
        <taxon>Neoptera</taxon>
        <taxon>Endopterygota</taxon>
        <taxon>Diptera</taxon>
        <taxon>Nematocera</taxon>
        <taxon>Culicoidea</taxon>
        <taxon>Culicidae</taxon>
        <taxon>Culicinae</taxon>
        <taxon>Culicini</taxon>
        <taxon>Culex</taxon>
        <taxon>Culex</taxon>
    </lineage>
</organism>
<name>A0A8D8I902_CULPI</name>
<proteinExistence type="predicted"/>
<dbReference type="AlphaFoldDB" id="A0A8D8I902"/>
<sequence>MKRIEVCSLKGLKESSVDEAILSSRRSTTRELFYFPTYAVPKKRGQETALRTAEQRRGIDFLGLFPPSLACLSCRCRPFAVFVDRFLTKCVHCFDILKQREVCFLLTFSFF</sequence>
<dbReference type="EMBL" id="HBUE01344099">
    <property type="protein sequence ID" value="CAG6599775.1"/>
    <property type="molecule type" value="Transcribed_RNA"/>
</dbReference>
<dbReference type="EMBL" id="HBUE01237167">
    <property type="protein sequence ID" value="CAG6547572.1"/>
    <property type="molecule type" value="Transcribed_RNA"/>
</dbReference>